<comment type="caution">
    <text evidence="6">The sequence shown here is derived from an EMBL/GenBank/DDBJ whole genome shotgun (WGS) entry which is preliminary data.</text>
</comment>
<comment type="similarity">
    <text evidence="1">Belongs to the LysR transcriptional regulatory family.</text>
</comment>
<dbReference type="STRING" id="908337.HMPREF9257_0616"/>
<reference evidence="6 7" key="1">
    <citation type="submission" date="2010-10" db="EMBL/GenBank/DDBJ databases">
        <authorList>
            <person name="Durkin A.S."/>
            <person name="Madupu R."/>
            <person name="Torralba M."/>
            <person name="Gillis M."/>
            <person name="Methe B."/>
            <person name="Sutton G."/>
            <person name="Nelson K.E."/>
        </authorList>
    </citation>
    <scope>NUCLEOTIDE SEQUENCE [LARGE SCALE GENOMIC DNA]</scope>
    <source>
        <strain evidence="6 7">ACS-139-V-Col8</strain>
    </source>
</reference>
<dbReference type="CDD" id="cd05466">
    <property type="entry name" value="PBP2_LTTR_substrate"/>
    <property type="match status" value="1"/>
</dbReference>
<evidence type="ECO:0000259" key="5">
    <source>
        <dbReference type="PROSITE" id="PS50931"/>
    </source>
</evidence>
<dbReference type="AlphaFoldDB" id="E4KQQ7"/>
<organism evidence="6 7">
    <name type="scientific">Eremococcus coleocola ACS-139-V-Col8</name>
    <dbReference type="NCBI Taxonomy" id="908337"/>
    <lineage>
        <taxon>Bacteria</taxon>
        <taxon>Bacillati</taxon>
        <taxon>Bacillota</taxon>
        <taxon>Bacilli</taxon>
        <taxon>Lactobacillales</taxon>
        <taxon>Aerococcaceae</taxon>
        <taxon>Eremococcus</taxon>
    </lineage>
</organism>
<dbReference type="OrthoDB" id="9803735at2"/>
<keyword evidence="4" id="KW-0804">Transcription</keyword>
<protein>
    <submittedName>
        <fullName evidence="6">Transcriptional regulator, LysR family</fullName>
    </submittedName>
</protein>
<evidence type="ECO:0000313" key="6">
    <source>
        <dbReference type="EMBL" id="EFR30746.1"/>
    </source>
</evidence>
<dbReference type="InterPro" id="IPR000847">
    <property type="entry name" value="LysR_HTH_N"/>
</dbReference>
<dbReference type="GO" id="GO:0003677">
    <property type="term" value="F:DNA binding"/>
    <property type="evidence" value="ECO:0007669"/>
    <property type="project" value="UniProtKB-KW"/>
</dbReference>
<dbReference type="InterPro" id="IPR005119">
    <property type="entry name" value="LysR_subst-bd"/>
</dbReference>
<evidence type="ECO:0000256" key="1">
    <source>
        <dbReference type="ARBA" id="ARBA00009437"/>
    </source>
</evidence>
<keyword evidence="2" id="KW-0805">Transcription regulation</keyword>
<keyword evidence="3" id="KW-0238">DNA-binding</keyword>
<dbReference type="PROSITE" id="PS50931">
    <property type="entry name" value="HTH_LYSR"/>
    <property type="match status" value="1"/>
</dbReference>
<evidence type="ECO:0000256" key="4">
    <source>
        <dbReference type="ARBA" id="ARBA00023163"/>
    </source>
</evidence>
<sequence>MNITQVKYFIEIAKCHSISEASRNLFVTQPTLSLALKKLETELNCLLISRNESGLELTAAGKILYDEGQVLISHVDKITQQIHNLQNQKDKNPIRLGMTTLFAIQFAKELALFTATHQNVALTIIQDGSRLLQQMLANQELDIGLLSYPNYEADKITIEALHTSTKGYQVYVVVPKSNPLAQHSRLSFDDLKDQVFSSLTEDYMLGIMLAERAEAHGFKPNILSYYTDLQAMLHSLNSSNTICLMAIEYKHLVPLDNLVWIPLDDKSNYFSIGIALNKSIKPSQNILDFIDILKQN</sequence>
<dbReference type="Gene3D" id="3.40.190.290">
    <property type="match status" value="1"/>
</dbReference>
<evidence type="ECO:0000313" key="7">
    <source>
        <dbReference type="Proteomes" id="UP000005990"/>
    </source>
</evidence>
<dbReference type="FunFam" id="1.10.10.10:FF:000001">
    <property type="entry name" value="LysR family transcriptional regulator"/>
    <property type="match status" value="1"/>
</dbReference>
<proteinExistence type="inferred from homology"/>
<dbReference type="PANTHER" id="PTHR30346:SF28">
    <property type="entry name" value="HTH-TYPE TRANSCRIPTIONAL REGULATOR CYNR"/>
    <property type="match status" value="1"/>
</dbReference>
<dbReference type="RefSeq" id="WP_006418906.1">
    <property type="nucleotide sequence ID" value="NZ_AENN01000017.1"/>
</dbReference>
<dbReference type="SUPFAM" id="SSF53850">
    <property type="entry name" value="Periplasmic binding protein-like II"/>
    <property type="match status" value="1"/>
</dbReference>
<feature type="domain" description="HTH lysR-type" evidence="5">
    <location>
        <begin position="1"/>
        <end position="58"/>
    </location>
</feature>
<accession>E4KQQ7</accession>
<dbReference type="Pfam" id="PF03466">
    <property type="entry name" value="LysR_substrate"/>
    <property type="match status" value="1"/>
</dbReference>
<evidence type="ECO:0000256" key="2">
    <source>
        <dbReference type="ARBA" id="ARBA00023015"/>
    </source>
</evidence>
<name>E4KQQ7_9LACT</name>
<dbReference type="InterPro" id="IPR036390">
    <property type="entry name" value="WH_DNA-bd_sf"/>
</dbReference>
<keyword evidence="7" id="KW-1185">Reference proteome</keyword>
<dbReference type="InterPro" id="IPR036388">
    <property type="entry name" value="WH-like_DNA-bd_sf"/>
</dbReference>
<dbReference type="PANTHER" id="PTHR30346">
    <property type="entry name" value="TRANSCRIPTIONAL DUAL REGULATOR HCAR-RELATED"/>
    <property type="match status" value="1"/>
</dbReference>
<dbReference type="eggNOG" id="COG0583">
    <property type="taxonomic scope" value="Bacteria"/>
</dbReference>
<dbReference type="PRINTS" id="PR00039">
    <property type="entry name" value="HTHLYSR"/>
</dbReference>
<dbReference type="Gene3D" id="1.10.10.10">
    <property type="entry name" value="Winged helix-like DNA-binding domain superfamily/Winged helix DNA-binding domain"/>
    <property type="match status" value="1"/>
</dbReference>
<dbReference type="Pfam" id="PF00126">
    <property type="entry name" value="HTH_1"/>
    <property type="match status" value="1"/>
</dbReference>
<dbReference type="Proteomes" id="UP000005990">
    <property type="component" value="Unassembled WGS sequence"/>
</dbReference>
<gene>
    <name evidence="6" type="ORF">HMPREF9257_0616</name>
</gene>
<dbReference type="GO" id="GO:0003700">
    <property type="term" value="F:DNA-binding transcription factor activity"/>
    <property type="evidence" value="ECO:0007669"/>
    <property type="project" value="InterPro"/>
</dbReference>
<dbReference type="GO" id="GO:0032993">
    <property type="term" value="C:protein-DNA complex"/>
    <property type="evidence" value="ECO:0007669"/>
    <property type="project" value="TreeGrafter"/>
</dbReference>
<dbReference type="EMBL" id="AENN01000017">
    <property type="protein sequence ID" value="EFR30746.1"/>
    <property type="molecule type" value="Genomic_DNA"/>
</dbReference>
<dbReference type="SUPFAM" id="SSF46785">
    <property type="entry name" value="Winged helix' DNA-binding domain"/>
    <property type="match status" value="1"/>
</dbReference>
<evidence type="ECO:0000256" key="3">
    <source>
        <dbReference type="ARBA" id="ARBA00023125"/>
    </source>
</evidence>